<dbReference type="GO" id="GO:0005886">
    <property type="term" value="C:plasma membrane"/>
    <property type="evidence" value="ECO:0007669"/>
    <property type="project" value="UniProtKB-SubCell"/>
</dbReference>
<evidence type="ECO:0000256" key="5">
    <source>
        <dbReference type="ARBA" id="ARBA00023136"/>
    </source>
</evidence>
<dbReference type="PATRIC" id="fig|997881.3.peg.1942"/>
<accession>I9BG61</accession>
<dbReference type="EMBL" id="AGXP01000022">
    <property type="protein sequence ID" value="EIY98802.1"/>
    <property type="molecule type" value="Genomic_DNA"/>
</dbReference>
<reference evidence="7 8" key="1">
    <citation type="submission" date="2012-02" db="EMBL/GenBank/DDBJ databases">
        <title>The Genome Sequence of Bacteroides fragilis CL05T12C13.</title>
        <authorList>
            <consortium name="The Broad Institute Genome Sequencing Platform"/>
            <person name="Earl A."/>
            <person name="Ward D."/>
            <person name="Feldgarden M."/>
            <person name="Gevers D."/>
            <person name="Zitomersky N.L."/>
            <person name="Coyne M.J."/>
            <person name="Comstock L.E."/>
            <person name="Young S.K."/>
            <person name="Zeng Q."/>
            <person name="Gargeya S."/>
            <person name="Fitzgerald M."/>
            <person name="Haas B."/>
            <person name="Abouelleil A."/>
            <person name="Alvarado L."/>
            <person name="Arachchi H.M."/>
            <person name="Berlin A."/>
            <person name="Chapman S.B."/>
            <person name="Gearin G."/>
            <person name="Goldberg J."/>
            <person name="Griggs A."/>
            <person name="Gujja S."/>
            <person name="Hansen M."/>
            <person name="Heiman D."/>
            <person name="Howarth C."/>
            <person name="Larimer J."/>
            <person name="Lui A."/>
            <person name="MacDonald P.J.P."/>
            <person name="McCowen C."/>
            <person name="Montmayeur A."/>
            <person name="Murphy C."/>
            <person name="Neiman D."/>
            <person name="Pearson M."/>
            <person name="Priest M."/>
            <person name="Roberts A."/>
            <person name="Saif S."/>
            <person name="Shea T."/>
            <person name="Sisk P."/>
            <person name="Stolte C."/>
            <person name="Sykes S."/>
            <person name="Wortman J."/>
            <person name="Nusbaum C."/>
            <person name="Birren B."/>
        </authorList>
    </citation>
    <scope>NUCLEOTIDE SEQUENCE [LARGE SCALE GENOMIC DNA]</scope>
    <source>
        <strain evidence="7 8">CL05T12C13</strain>
    </source>
</reference>
<evidence type="ECO:0000313" key="7">
    <source>
        <dbReference type="EMBL" id="EIY98802.1"/>
    </source>
</evidence>
<feature type="transmembrane region" description="Helical" evidence="6">
    <location>
        <begin position="423"/>
        <end position="443"/>
    </location>
</feature>
<evidence type="ECO:0000256" key="3">
    <source>
        <dbReference type="ARBA" id="ARBA00022692"/>
    </source>
</evidence>
<feature type="transmembrane region" description="Helical" evidence="6">
    <location>
        <begin position="455"/>
        <end position="476"/>
    </location>
</feature>
<feature type="transmembrane region" description="Helical" evidence="6">
    <location>
        <begin position="305"/>
        <end position="326"/>
    </location>
</feature>
<sequence>MIKENQSNFHQALWLGVGQLCSFAIAFVTAPILVRYFDKVEYGTYRQILYVYTSLLTLFTMGLPSVFAYFIPRLNTGQQKQLIDRLTFVFLCLGAVFSIALFIFSDLIAELLKNPELSFGLKLFSPFPLFTLPTMGVEGIYTAIHRTKEIAIYQVFSKILMFVFIVSPVVIWHSSYKSAIIGWGIASFITFIASIYLKNKPYKGIEKEMIPNMYKDIFKYSLPLTGAVAAGFFVNSADQFFVSRYYGTSIFADFSNGCLSIPIVGMIAGSVKSVLVPLFSKADAENNLSSALESYNNAVKKTATILIPMLLFFVFFAGDAITALYGNQYVNSKNFLRIFIIRDFLQIFPYFAVLMALGYSKFYMRMHVVGIFYIWILDYILVQLHLGAPLIVLISSMFFVGCSLSAFLYIYKKTSISLITKDIIKYLMKMILHCTIILCMLSYIRYQSMSNINNILALLLFGSVYYFFVITTGKFIKIKYYESILMLINSRKNK</sequence>
<feature type="transmembrane region" description="Helical" evidence="6">
    <location>
        <begin position="124"/>
        <end position="144"/>
    </location>
</feature>
<feature type="transmembrane region" description="Helical" evidence="6">
    <location>
        <begin position="151"/>
        <end position="172"/>
    </location>
</feature>
<dbReference type="RefSeq" id="WP_005800481.1">
    <property type="nucleotide sequence ID" value="NZ_JH724193.1"/>
</dbReference>
<feature type="transmembrane region" description="Helical" evidence="6">
    <location>
        <begin position="338"/>
        <end position="359"/>
    </location>
</feature>
<feature type="transmembrane region" description="Helical" evidence="6">
    <location>
        <begin position="217"/>
        <end position="234"/>
    </location>
</feature>
<evidence type="ECO:0008006" key="9">
    <source>
        <dbReference type="Google" id="ProtNLM"/>
    </source>
</evidence>
<feature type="transmembrane region" description="Helical" evidence="6">
    <location>
        <begin position="82"/>
        <end position="104"/>
    </location>
</feature>
<gene>
    <name evidence="7" type="ORF">HMPREF1080_01852</name>
</gene>
<dbReference type="InterPro" id="IPR002797">
    <property type="entry name" value="Polysacc_synth"/>
</dbReference>
<feature type="transmembrane region" description="Helical" evidence="6">
    <location>
        <begin position="12"/>
        <end position="37"/>
    </location>
</feature>
<dbReference type="InterPro" id="IPR050833">
    <property type="entry name" value="Poly_Biosynth_Transport"/>
</dbReference>
<keyword evidence="3 6" id="KW-0812">Transmembrane</keyword>
<comment type="caution">
    <text evidence="7">The sequence shown here is derived from an EMBL/GenBank/DDBJ whole genome shotgun (WGS) entry which is preliminary data.</text>
</comment>
<dbReference type="PANTHER" id="PTHR30250">
    <property type="entry name" value="PST FAMILY PREDICTED COLANIC ACID TRANSPORTER"/>
    <property type="match status" value="1"/>
</dbReference>
<evidence type="ECO:0000313" key="8">
    <source>
        <dbReference type="Proteomes" id="UP000003917"/>
    </source>
</evidence>
<keyword evidence="2" id="KW-1003">Cell membrane</keyword>
<evidence type="ECO:0000256" key="4">
    <source>
        <dbReference type="ARBA" id="ARBA00022989"/>
    </source>
</evidence>
<feature type="transmembrane region" description="Helical" evidence="6">
    <location>
        <begin position="254"/>
        <end position="279"/>
    </location>
</feature>
<name>I9BG61_BACFG</name>
<feature type="transmembrane region" description="Helical" evidence="6">
    <location>
        <begin position="49"/>
        <end position="70"/>
    </location>
</feature>
<dbReference type="Proteomes" id="UP000003917">
    <property type="component" value="Unassembled WGS sequence"/>
</dbReference>
<dbReference type="Pfam" id="PF01943">
    <property type="entry name" value="Polysacc_synt"/>
    <property type="match status" value="1"/>
</dbReference>
<keyword evidence="5 6" id="KW-0472">Membrane</keyword>
<evidence type="ECO:0000256" key="1">
    <source>
        <dbReference type="ARBA" id="ARBA00004651"/>
    </source>
</evidence>
<proteinExistence type="predicted"/>
<organism evidence="7 8">
    <name type="scientific">Bacteroides fragilis CL05T12C13</name>
    <dbReference type="NCBI Taxonomy" id="997881"/>
    <lineage>
        <taxon>Bacteria</taxon>
        <taxon>Pseudomonadati</taxon>
        <taxon>Bacteroidota</taxon>
        <taxon>Bacteroidia</taxon>
        <taxon>Bacteroidales</taxon>
        <taxon>Bacteroidaceae</taxon>
        <taxon>Bacteroides</taxon>
    </lineage>
</organism>
<protein>
    <recommendedName>
        <fullName evidence="9">Polysaccharide biosynthesis protein C-terminal domain-containing protein</fullName>
    </recommendedName>
</protein>
<feature type="transmembrane region" description="Helical" evidence="6">
    <location>
        <begin position="178"/>
        <end position="197"/>
    </location>
</feature>
<evidence type="ECO:0000256" key="2">
    <source>
        <dbReference type="ARBA" id="ARBA00022475"/>
    </source>
</evidence>
<comment type="subcellular location">
    <subcellularLocation>
        <location evidence="1">Cell membrane</location>
        <topology evidence="1">Multi-pass membrane protein</topology>
    </subcellularLocation>
</comment>
<dbReference type="PANTHER" id="PTHR30250:SF11">
    <property type="entry name" value="O-ANTIGEN TRANSPORTER-RELATED"/>
    <property type="match status" value="1"/>
</dbReference>
<dbReference type="AlphaFoldDB" id="I9BG61"/>
<keyword evidence="4 6" id="KW-1133">Transmembrane helix</keyword>
<evidence type="ECO:0000256" key="6">
    <source>
        <dbReference type="SAM" id="Phobius"/>
    </source>
</evidence>
<feature type="transmembrane region" description="Helical" evidence="6">
    <location>
        <begin position="390"/>
        <end position="411"/>
    </location>
</feature>
<feature type="transmembrane region" description="Helical" evidence="6">
    <location>
        <begin position="366"/>
        <end position="384"/>
    </location>
</feature>
<dbReference type="HOGENOM" id="CLU_042004_0_0_10"/>